<evidence type="ECO:0000313" key="3">
    <source>
        <dbReference type="Proteomes" id="UP000077755"/>
    </source>
</evidence>
<dbReference type="InterPro" id="IPR042160">
    <property type="entry name" value="HD-Zip_IV"/>
</dbReference>
<dbReference type="Pfam" id="PF01852">
    <property type="entry name" value="START"/>
    <property type="match status" value="1"/>
</dbReference>
<protein>
    <recommendedName>
        <fullName evidence="1">START domain-containing protein</fullName>
    </recommendedName>
</protein>
<evidence type="ECO:0000259" key="1">
    <source>
        <dbReference type="PROSITE" id="PS50848"/>
    </source>
</evidence>
<dbReference type="GO" id="GO:0003677">
    <property type="term" value="F:DNA binding"/>
    <property type="evidence" value="ECO:0007669"/>
    <property type="project" value="UniProtKB-KW"/>
</dbReference>
<proteinExistence type="predicted"/>
<dbReference type="InterPro" id="IPR023393">
    <property type="entry name" value="START-like_dom_sf"/>
</dbReference>
<gene>
    <name evidence="2" type="ORF">DCAR_0104569</name>
</gene>
<dbReference type="GO" id="GO:0008289">
    <property type="term" value="F:lipid binding"/>
    <property type="evidence" value="ECO:0007669"/>
    <property type="project" value="InterPro"/>
</dbReference>
<organism evidence="2 3">
    <name type="scientific">Daucus carota subsp. sativus</name>
    <name type="common">Carrot</name>
    <dbReference type="NCBI Taxonomy" id="79200"/>
    <lineage>
        <taxon>Eukaryota</taxon>
        <taxon>Viridiplantae</taxon>
        <taxon>Streptophyta</taxon>
        <taxon>Embryophyta</taxon>
        <taxon>Tracheophyta</taxon>
        <taxon>Spermatophyta</taxon>
        <taxon>Magnoliopsida</taxon>
        <taxon>eudicotyledons</taxon>
        <taxon>Gunneridae</taxon>
        <taxon>Pentapetalae</taxon>
        <taxon>asterids</taxon>
        <taxon>campanulids</taxon>
        <taxon>Apiales</taxon>
        <taxon>Apiaceae</taxon>
        <taxon>Apioideae</taxon>
        <taxon>Scandiceae</taxon>
        <taxon>Daucinae</taxon>
        <taxon>Daucus</taxon>
        <taxon>Daucus sect. Daucus</taxon>
    </lineage>
</organism>
<keyword evidence="3" id="KW-1185">Reference proteome</keyword>
<dbReference type="PANTHER" id="PTHR45654:SF77">
    <property type="entry name" value="HOMEOBOX-LEUCINE ZIPPER PROTEIN MERISTEM L1"/>
    <property type="match status" value="1"/>
</dbReference>
<evidence type="ECO:0000313" key="2">
    <source>
        <dbReference type="EMBL" id="WOG85381.1"/>
    </source>
</evidence>
<reference evidence="2" key="2">
    <citation type="submission" date="2022-03" db="EMBL/GenBank/DDBJ databases">
        <title>Draft title - Genomic analysis of global carrot germplasm unveils the trajectory of domestication and the origin of high carotenoid orange carrot.</title>
        <authorList>
            <person name="Iorizzo M."/>
            <person name="Ellison S."/>
            <person name="Senalik D."/>
            <person name="Macko-Podgorni A."/>
            <person name="Grzebelus D."/>
            <person name="Bostan H."/>
            <person name="Rolling W."/>
            <person name="Curaba J."/>
            <person name="Simon P."/>
        </authorList>
    </citation>
    <scope>NUCLEOTIDE SEQUENCE</scope>
    <source>
        <tissue evidence="2">Leaf</tissue>
    </source>
</reference>
<dbReference type="Proteomes" id="UP000077755">
    <property type="component" value="Chromosome 1"/>
</dbReference>
<dbReference type="SUPFAM" id="SSF55961">
    <property type="entry name" value="Bet v1-like"/>
    <property type="match status" value="2"/>
</dbReference>
<dbReference type="AlphaFoldDB" id="A0AAF1AMA9"/>
<dbReference type="PANTHER" id="PTHR45654">
    <property type="entry name" value="HOMEOBOX-LEUCINE ZIPPER PROTEIN MERISTEM L1"/>
    <property type="match status" value="1"/>
</dbReference>
<dbReference type="Gene3D" id="3.30.530.20">
    <property type="match status" value="1"/>
</dbReference>
<reference evidence="2" key="1">
    <citation type="journal article" date="2016" name="Nat. Genet.">
        <title>A high-quality carrot genome assembly provides new insights into carotenoid accumulation and asterid genome evolution.</title>
        <authorList>
            <person name="Iorizzo M."/>
            <person name="Ellison S."/>
            <person name="Senalik D."/>
            <person name="Zeng P."/>
            <person name="Satapoomin P."/>
            <person name="Huang J."/>
            <person name="Bowman M."/>
            <person name="Iovene M."/>
            <person name="Sanseverino W."/>
            <person name="Cavagnaro P."/>
            <person name="Yildiz M."/>
            <person name="Macko-Podgorni A."/>
            <person name="Moranska E."/>
            <person name="Grzebelus E."/>
            <person name="Grzebelus D."/>
            <person name="Ashrafi H."/>
            <person name="Zheng Z."/>
            <person name="Cheng S."/>
            <person name="Spooner D."/>
            <person name="Van Deynze A."/>
            <person name="Simon P."/>
        </authorList>
    </citation>
    <scope>NUCLEOTIDE SEQUENCE</scope>
    <source>
        <tissue evidence="2">Leaf</tissue>
    </source>
</reference>
<dbReference type="PROSITE" id="PS50848">
    <property type="entry name" value="START"/>
    <property type="match status" value="1"/>
</dbReference>
<dbReference type="InterPro" id="IPR002913">
    <property type="entry name" value="START_lipid-bd_dom"/>
</dbReference>
<dbReference type="EMBL" id="CP093343">
    <property type="protein sequence ID" value="WOG85381.1"/>
    <property type="molecule type" value="Genomic_DNA"/>
</dbReference>
<name>A0AAF1AMA9_DAUCS</name>
<accession>A0AAF1AMA9</accession>
<feature type="domain" description="START" evidence="1">
    <location>
        <begin position="1"/>
        <end position="114"/>
    </location>
</feature>
<sequence>MNPTKLVEIMMDVKQWSNMFSGIVSRASTVDVLSTGVAGTYNGALQVMTAEFQLPSPLVSAREFYFSRYCRQIDNVTWAVADVSLDNSGSASSKCRKRPSGCLIQALPNGFCTLAERMVLTYCTTAGVSTAHMWTTYCESAHGTARIMTKNNFSDPGTPPGIVISGATSFWIPVPPKRVFDFLRDPQLRSKF</sequence>